<proteinExistence type="predicted"/>
<reference evidence="2 3" key="1">
    <citation type="submission" date="2023-01" db="EMBL/GenBank/DDBJ databases">
        <title>Analysis of 21 Apiospora genomes using comparative genomics revels a genus with tremendous synthesis potential of carbohydrate active enzymes and secondary metabolites.</title>
        <authorList>
            <person name="Sorensen T."/>
        </authorList>
    </citation>
    <scope>NUCLEOTIDE SEQUENCE [LARGE SCALE GENOMIC DNA]</scope>
    <source>
        <strain evidence="2 3">CBS 83171</strain>
    </source>
</reference>
<organism evidence="2 3">
    <name type="scientific">Apiospora saccharicola</name>
    <dbReference type="NCBI Taxonomy" id="335842"/>
    <lineage>
        <taxon>Eukaryota</taxon>
        <taxon>Fungi</taxon>
        <taxon>Dikarya</taxon>
        <taxon>Ascomycota</taxon>
        <taxon>Pezizomycotina</taxon>
        <taxon>Sordariomycetes</taxon>
        <taxon>Xylariomycetidae</taxon>
        <taxon>Amphisphaeriales</taxon>
        <taxon>Apiosporaceae</taxon>
        <taxon>Apiospora</taxon>
    </lineage>
</organism>
<evidence type="ECO:0000313" key="2">
    <source>
        <dbReference type="EMBL" id="KAK8073144.1"/>
    </source>
</evidence>
<dbReference type="Proteomes" id="UP001446871">
    <property type="component" value="Unassembled WGS sequence"/>
</dbReference>
<protein>
    <submittedName>
        <fullName evidence="2">Pectinesterase</fullName>
    </submittedName>
</protein>
<gene>
    <name evidence="2" type="ORF">PG996_006492</name>
</gene>
<keyword evidence="3" id="KW-1185">Reference proteome</keyword>
<dbReference type="EMBL" id="JAQQWM010000003">
    <property type="protein sequence ID" value="KAK8073144.1"/>
    <property type="molecule type" value="Genomic_DNA"/>
</dbReference>
<evidence type="ECO:0000313" key="3">
    <source>
        <dbReference type="Proteomes" id="UP001446871"/>
    </source>
</evidence>
<accession>A0ABR1VTD9</accession>
<sequence length="298" mass="34454">MDICKDFSQLPKELRLLVWEHALQTEASSRLVLLHKTSHRILSFRYLVSPFLSVNSEARRAALKFYDVKLPIRPALSRDSSPVRKKRTKYLDHWRKHPVLMSMAYWGDYGGRIEELINDSFKHHRETGRVPGTHIVGTVYLSSRHDRFVESCDVWIDMGTICPGGRRTDDYRCLDICKAHIMQDSSPDFTRCYPEFRPPRTHLSDPISLWVRDRFRKEVLVLSRPSLGAKLLPGIHDVTRRSSIPYKPCEQGLVGFLQSGLPQTEGMTELFQALALNGRGDYTILTWQTDHECAEEPF</sequence>
<feature type="domain" description="2EXR" evidence="1">
    <location>
        <begin position="7"/>
        <end position="74"/>
    </location>
</feature>
<dbReference type="InterPro" id="IPR045518">
    <property type="entry name" value="2EXR"/>
</dbReference>
<name>A0ABR1VTD9_9PEZI</name>
<evidence type="ECO:0000259" key="1">
    <source>
        <dbReference type="Pfam" id="PF20150"/>
    </source>
</evidence>
<comment type="caution">
    <text evidence="2">The sequence shown here is derived from an EMBL/GenBank/DDBJ whole genome shotgun (WGS) entry which is preliminary data.</text>
</comment>
<dbReference type="Pfam" id="PF20150">
    <property type="entry name" value="2EXR"/>
    <property type="match status" value="1"/>
</dbReference>